<protein>
    <submittedName>
        <fullName evidence="1">Uncharacterized protein</fullName>
    </submittedName>
</protein>
<sequence length="101" mass="11134">PPQSPLSPLLSPQAPYLIYVEVLECESLEASPVPARIPEIRIRSTRSVENLPECAREQRPASFSTVSNYDNDDEAWSVDDIGELQVEVSCASRPFGPTCLC</sequence>
<proteinExistence type="predicted"/>
<evidence type="ECO:0000313" key="2">
    <source>
        <dbReference type="Proteomes" id="UP000287033"/>
    </source>
</evidence>
<evidence type="ECO:0000313" key="1">
    <source>
        <dbReference type="EMBL" id="GCC48997.1"/>
    </source>
</evidence>
<accession>A0A401U273</accession>
<reference evidence="1 2" key="1">
    <citation type="journal article" date="2018" name="Nat. Ecol. Evol.">
        <title>Shark genomes provide insights into elasmobranch evolution and the origin of vertebrates.</title>
        <authorList>
            <person name="Hara Y"/>
            <person name="Yamaguchi K"/>
            <person name="Onimaru K"/>
            <person name="Kadota M"/>
            <person name="Koyanagi M"/>
            <person name="Keeley SD"/>
            <person name="Tatsumi K"/>
            <person name="Tanaka K"/>
            <person name="Motone F"/>
            <person name="Kageyama Y"/>
            <person name="Nozu R"/>
            <person name="Adachi N"/>
            <person name="Nishimura O"/>
            <person name="Nakagawa R"/>
            <person name="Tanegashima C"/>
            <person name="Kiyatake I"/>
            <person name="Matsumoto R"/>
            <person name="Murakumo K"/>
            <person name="Nishida K"/>
            <person name="Terakita A"/>
            <person name="Kuratani S"/>
            <person name="Sato K"/>
            <person name="Hyodo S Kuraku.S."/>
        </authorList>
    </citation>
    <scope>NUCLEOTIDE SEQUENCE [LARGE SCALE GENOMIC DNA]</scope>
</reference>
<dbReference type="AlphaFoldDB" id="A0A401U273"/>
<dbReference type="EMBL" id="BEZZ01257237">
    <property type="protein sequence ID" value="GCC48997.1"/>
    <property type="molecule type" value="Genomic_DNA"/>
</dbReference>
<name>A0A401U273_CHIPU</name>
<feature type="non-terminal residue" evidence="1">
    <location>
        <position position="1"/>
    </location>
</feature>
<keyword evidence="2" id="KW-1185">Reference proteome</keyword>
<dbReference type="Proteomes" id="UP000287033">
    <property type="component" value="Unassembled WGS sequence"/>
</dbReference>
<dbReference type="STRING" id="137246.A0A401U273"/>
<comment type="caution">
    <text evidence="1">The sequence shown here is derived from an EMBL/GenBank/DDBJ whole genome shotgun (WGS) entry which is preliminary data.</text>
</comment>
<organism evidence="1 2">
    <name type="scientific">Chiloscyllium punctatum</name>
    <name type="common">Brownbanded bambooshark</name>
    <name type="synonym">Hemiscyllium punctatum</name>
    <dbReference type="NCBI Taxonomy" id="137246"/>
    <lineage>
        <taxon>Eukaryota</taxon>
        <taxon>Metazoa</taxon>
        <taxon>Chordata</taxon>
        <taxon>Craniata</taxon>
        <taxon>Vertebrata</taxon>
        <taxon>Chondrichthyes</taxon>
        <taxon>Elasmobranchii</taxon>
        <taxon>Galeomorphii</taxon>
        <taxon>Galeoidea</taxon>
        <taxon>Orectolobiformes</taxon>
        <taxon>Hemiscylliidae</taxon>
        <taxon>Chiloscyllium</taxon>
    </lineage>
</organism>
<gene>
    <name evidence="1" type="ORF">chiPu_0033211</name>
</gene>